<protein>
    <submittedName>
        <fullName evidence="1">Putative SinR-like protein</fullName>
    </submittedName>
</protein>
<proteinExistence type="predicted"/>
<reference evidence="2" key="1">
    <citation type="journal article" date="2011" name="J. Bacteriol.">
        <title>Genome sequences of eight morphologically diverse alphaproteobacteria.</title>
        <authorList>
            <consortium name="US DOE Joint Genome Institute"/>
            <person name="Brown P.J."/>
            <person name="Kysela D.T."/>
            <person name="Buechlein A."/>
            <person name="Hemmerich C."/>
            <person name="Brun Y.V."/>
        </authorList>
    </citation>
    <scope>NUCLEOTIDE SEQUENCE [LARGE SCALE GENOMIC DNA]</scope>
    <source>
        <strain evidence="2">ATCC 51888 / DSM 1869 / NCIB 11706 / TK 0415</strain>
    </source>
</reference>
<accession>D8JZ95</accession>
<sequence length="91" mass="10395">MAHYAISFEIRDSRHSPHIRAKLESMGAARLLESLWVLTSPRSAPQIRDELQKMIDLDDALAVIELKAGSYWSCLRAKHAGVMWLKRCIAY</sequence>
<evidence type="ECO:0000313" key="2">
    <source>
        <dbReference type="Proteomes" id="UP000002033"/>
    </source>
</evidence>
<organism evidence="1 2">
    <name type="scientific">Hyphomicrobium denitrificans (strain ATCC 51888 / DSM 1869 / NCIMB 11706 / TK 0415)</name>
    <dbReference type="NCBI Taxonomy" id="582899"/>
    <lineage>
        <taxon>Bacteria</taxon>
        <taxon>Pseudomonadati</taxon>
        <taxon>Pseudomonadota</taxon>
        <taxon>Alphaproteobacteria</taxon>
        <taxon>Hyphomicrobiales</taxon>
        <taxon>Hyphomicrobiaceae</taxon>
        <taxon>Hyphomicrobium</taxon>
    </lineage>
</organism>
<gene>
    <name evidence="1" type="ordered locus">Hden_1894</name>
</gene>
<dbReference type="OrthoDB" id="2656750at2"/>
<dbReference type="eggNOG" id="ENOG5033CS6">
    <property type="taxonomic scope" value="Bacteria"/>
</dbReference>
<dbReference type="Proteomes" id="UP000002033">
    <property type="component" value="Chromosome"/>
</dbReference>
<name>D8JZ95_HYPDA</name>
<evidence type="ECO:0000313" key="1">
    <source>
        <dbReference type="EMBL" id="ADJ23697.1"/>
    </source>
</evidence>
<dbReference type="HOGENOM" id="CLU_179928_2_0_5"/>
<dbReference type="RefSeq" id="WP_013215856.1">
    <property type="nucleotide sequence ID" value="NC_014313.1"/>
</dbReference>
<keyword evidence="2" id="KW-1185">Reference proteome</keyword>
<dbReference type="KEGG" id="hdn:Hden_1894"/>
<dbReference type="AlphaFoldDB" id="D8JZ95"/>
<dbReference type="EMBL" id="CP002083">
    <property type="protein sequence ID" value="ADJ23697.1"/>
    <property type="molecule type" value="Genomic_DNA"/>
</dbReference>